<feature type="domain" description="N-acetyltransferase" evidence="1">
    <location>
        <begin position="21"/>
        <end position="175"/>
    </location>
</feature>
<dbReference type="InterPro" id="IPR016181">
    <property type="entry name" value="Acyl_CoA_acyltransferase"/>
</dbReference>
<keyword evidence="3" id="KW-1185">Reference proteome</keyword>
<dbReference type="InterPro" id="IPR000182">
    <property type="entry name" value="GNAT_dom"/>
</dbReference>
<gene>
    <name evidence="2" type="ORF">OWR29_03520</name>
</gene>
<dbReference type="Proteomes" id="UP001151002">
    <property type="component" value="Unassembled WGS sequence"/>
</dbReference>
<dbReference type="EMBL" id="JAPNTZ010000001">
    <property type="protein sequence ID" value="MCY1137053.1"/>
    <property type="molecule type" value="Genomic_DNA"/>
</dbReference>
<dbReference type="Gene3D" id="3.40.630.30">
    <property type="match status" value="1"/>
</dbReference>
<comment type="caution">
    <text evidence="2">The sequence shown here is derived from an EMBL/GenBank/DDBJ whole genome shotgun (WGS) entry which is preliminary data.</text>
</comment>
<evidence type="ECO:0000259" key="1">
    <source>
        <dbReference type="PROSITE" id="PS51186"/>
    </source>
</evidence>
<accession>A0ABT4AUN3</accession>
<dbReference type="CDD" id="cd04301">
    <property type="entry name" value="NAT_SF"/>
    <property type="match status" value="1"/>
</dbReference>
<proteinExistence type="predicted"/>
<reference evidence="2" key="1">
    <citation type="submission" date="2022-11" db="EMBL/GenBank/DDBJ databases">
        <authorList>
            <person name="Somphong A."/>
            <person name="Phongsopitanun W."/>
        </authorList>
    </citation>
    <scope>NUCLEOTIDE SEQUENCE</scope>
    <source>
        <strain evidence="2">Pm04-4</strain>
    </source>
</reference>
<dbReference type="PROSITE" id="PS51186">
    <property type="entry name" value="GNAT"/>
    <property type="match status" value="1"/>
</dbReference>
<dbReference type="RefSeq" id="WP_267560864.1">
    <property type="nucleotide sequence ID" value="NZ_JAPNTZ010000001.1"/>
</dbReference>
<evidence type="ECO:0000313" key="2">
    <source>
        <dbReference type="EMBL" id="MCY1137053.1"/>
    </source>
</evidence>
<sequence length="183" mass="20209">MHDGKIADLAAKPFVGTAAGCEIRRVDTNWECVAVAAGESESLVPLLHDAEEDDERIRAALRESACQGYIARVGEEPVGAAVMRWSATEPSELLYLAVVEPARRQGHGRRIVASLQAELPRHGRSMLVGTGNCSLDNIAFYQRCGFRMHGVKRDFFSYIDPPLSENGIVMRDMIVFSYEVGER</sequence>
<evidence type="ECO:0000313" key="3">
    <source>
        <dbReference type="Proteomes" id="UP001151002"/>
    </source>
</evidence>
<name>A0ABT4AUN3_9ACTN</name>
<dbReference type="Pfam" id="PF00583">
    <property type="entry name" value="Acetyltransf_1"/>
    <property type="match status" value="1"/>
</dbReference>
<organism evidence="2 3">
    <name type="scientific">Paractinoplanes pyxinae</name>
    <dbReference type="NCBI Taxonomy" id="2997416"/>
    <lineage>
        <taxon>Bacteria</taxon>
        <taxon>Bacillati</taxon>
        <taxon>Actinomycetota</taxon>
        <taxon>Actinomycetes</taxon>
        <taxon>Micromonosporales</taxon>
        <taxon>Micromonosporaceae</taxon>
        <taxon>Paractinoplanes</taxon>
    </lineage>
</organism>
<dbReference type="SUPFAM" id="SSF55729">
    <property type="entry name" value="Acyl-CoA N-acyltransferases (Nat)"/>
    <property type="match status" value="1"/>
</dbReference>
<protein>
    <submittedName>
        <fullName evidence="2">GNAT family N-acetyltransferase</fullName>
    </submittedName>
</protein>